<evidence type="ECO:0000256" key="1">
    <source>
        <dbReference type="ARBA" id="ARBA00004442"/>
    </source>
</evidence>
<evidence type="ECO:0000256" key="2">
    <source>
        <dbReference type="ARBA" id="ARBA00023136"/>
    </source>
</evidence>
<dbReference type="EMBL" id="UINC01001588">
    <property type="protein sequence ID" value="SUZ84290.1"/>
    <property type="molecule type" value="Genomic_DNA"/>
</dbReference>
<dbReference type="PANTHER" id="PTHR30329:SF21">
    <property type="entry name" value="LIPOPROTEIN YIAD-RELATED"/>
    <property type="match status" value="1"/>
</dbReference>
<evidence type="ECO:0000256" key="3">
    <source>
        <dbReference type="ARBA" id="ARBA00023237"/>
    </source>
</evidence>
<dbReference type="SUPFAM" id="SSF103088">
    <property type="entry name" value="OmpA-like"/>
    <property type="match status" value="1"/>
</dbReference>
<dbReference type="CDD" id="cd07185">
    <property type="entry name" value="OmpA_C-like"/>
    <property type="match status" value="1"/>
</dbReference>
<dbReference type="InterPro" id="IPR050330">
    <property type="entry name" value="Bact_OuterMem_StrucFunc"/>
</dbReference>
<evidence type="ECO:0000256" key="4">
    <source>
        <dbReference type="SAM" id="MobiDB-lite"/>
    </source>
</evidence>
<evidence type="ECO:0000259" key="5">
    <source>
        <dbReference type="PROSITE" id="PS51123"/>
    </source>
</evidence>
<feature type="domain" description="OmpA-like" evidence="5">
    <location>
        <begin position="163"/>
        <end position="280"/>
    </location>
</feature>
<dbReference type="InterPro" id="IPR006664">
    <property type="entry name" value="OMP_bac"/>
</dbReference>
<dbReference type="AlphaFoldDB" id="A0A381QYQ9"/>
<dbReference type="GO" id="GO:0009279">
    <property type="term" value="C:cell outer membrane"/>
    <property type="evidence" value="ECO:0007669"/>
    <property type="project" value="UniProtKB-SubCell"/>
</dbReference>
<evidence type="ECO:0000313" key="6">
    <source>
        <dbReference type="EMBL" id="SUZ84290.1"/>
    </source>
</evidence>
<dbReference type="InterPro" id="IPR036737">
    <property type="entry name" value="OmpA-like_sf"/>
</dbReference>
<gene>
    <name evidence="6" type="ORF">METZ01_LOCUS37144</name>
</gene>
<feature type="compositionally biased region" description="Basic and acidic residues" evidence="4">
    <location>
        <begin position="128"/>
        <end position="137"/>
    </location>
</feature>
<reference evidence="6" key="1">
    <citation type="submission" date="2018-05" db="EMBL/GenBank/DDBJ databases">
        <authorList>
            <person name="Lanie J.A."/>
            <person name="Ng W.-L."/>
            <person name="Kazmierczak K.M."/>
            <person name="Andrzejewski T.M."/>
            <person name="Davidsen T.M."/>
            <person name="Wayne K.J."/>
            <person name="Tettelin H."/>
            <person name="Glass J.I."/>
            <person name="Rusch D."/>
            <person name="Podicherti R."/>
            <person name="Tsui H.-C.T."/>
            <person name="Winkler M.E."/>
        </authorList>
    </citation>
    <scope>NUCLEOTIDE SEQUENCE</scope>
</reference>
<protein>
    <recommendedName>
        <fullName evidence="5">OmpA-like domain-containing protein</fullName>
    </recommendedName>
</protein>
<dbReference type="Pfam" id="PF00691">
    <property type="entry name" value="OmpA"/>
    <property type="match status" value="1"/>
</dbReference>
<dbReference type="PANTHER" id="PTHR30329">
    <property type="entry name" value="STATOR ELEMENT OF FLAGELLAR MOTOR COMPLEX"/>
    <property type="match status" value="1"/>
</dbReference>
<dbReference type="InterPro" id="IPR006665">
    <property type="entry name" value="OmpA-like"/>
</dbReference>
<feature type="region of interest" description="Disordered" evidence="4">
    <location>
        <begin position="106"/>
        <end position="137"/>
    </location>
</feature>
<keyword evidence="2" id="KW-0472">Membrane</keyword>
<name>A0A381QYQ9_9ZZZZ</name>
<organism evidence="6">
    <name type="scientific">marine metagenome</name>
    <dbReference type="NCBI Taxonomy" id="408172"/>
    <lineage>
        <taxon>unclassified sequences</taxon>
        <taxon>metagenomes</taxon>
        <taxon>ecological metagenomes</taxon>
    </lineage>
</organism>
<dbReference type="PRINTS" id="PR01021">
    <property type="entry name" value="OMPADOMAIN"/>
</dbReference>
<dbReference type="Gene3D" id="3.30.1330.60">
    <property type="entry name" value="OmpA-like domain"/>
    <property type="match status" value="1"/>
</dbReference>
<proteinExistence type="predicted"/>
<sequence length="291" mass="31532">MSSITSPPAVRNSHTRLKVIVALLATVLLGAGGYGVHLALLHIEHLKNEIDGLEVAVRQQTEDTAAARRRAVAAEQSARDATISSERAAEDAELAQLEAANAGQRASVADQRAADAERASLDAQTEARLAREEAEETRRVAAEEMNRLTEALGRIADTRRTALGLVMSLDEAYLKFDFDQAVLRPESREILSRIAGILFTADDFAVTVSGHTDARGAETYNQRLSERRAQSVADYLIEAGLPAELFTVEGLGKSQLLDPGRTEDAHARNRRVELGIVNVRLLNPPIASLPE</sequence>
<accession>A0A381QYQ9</accession>
<keyword evidence="3" id="KW-0998">Cell outer membrane</keyword>
<comment type="subcellular location">
    <subcellularLocation>
        <location evidence="1">Cell outer membrane</location>
    </subcellularLocation>
</comment>
<dbReference type="PROSITE" id="PS51123">
    <property type="entry name" value="OMPA_2"/>
    <property type="match status" value="1"/>
</dbReference>